<dbReference type="InterPro" id="IPR000515">
    <property type="entry name" value="MetI-like"/>
</dbReference>
<dbReference type="RefSeq" id="WP_092755806.1">
    <property type="nucleotide sequence ID" value="NZ_FOCG01000003.1"/>
</dbReference>
<evidence type="ECO:0000256" key="1">
    <source>
        <dbReference type="ARBA" id="ARBA00004651"/>
    </source>
</evidence>
<dbReference type="GO" id="GO:0005886">
    <property type="term" value="C:plasma membrane"/>
    <property type="evidence" value="ECO:0007669"/>
    <property type="project" value="UniProtKB-SubCell"/>
</dbReference>
<evidence type="ECO:0000259" key="8">
    <source>
        <dbReference type="PROSITE" id="PS50928"/>
    </source>
</evidence>
<evidence type="ECO:0000256" key="6">
    <source>
        <dbReference type="ARBA" id="ARBA00023136"/>
    </source>
</evidence>
<feature type="transmembrane region" description="Helical" evidence="7">
    <location>
        <begin position="12"/>
        <end position="33"/>
    </location>
</feature>
<feature type="transmembrane region" description="Helical" evidence="7">
    <location>
        <begin position="109"/>
        <end position="129"/>
    </location>
</feature>
<evidence type="ECO:0000256" key="2">
    <source>
        <dbReference type="ARBA" id="ARBA00022448"/>
    </source>
</evidence>
<sequence length="293" mass="33121">MTTSYKTQKKLLIFTFLFIPVTLLLMFLIYPTFKLLQLSITDWDGIGKTFQYIGLKNYWNVFFKSPEVWIALKNNFLYFFIHLIMIPVEIILAAILCKGYRGFKFFKSITFMPYIINGVAVAYMFSFLYSPVGGPVNSLLEHLGLGFFALNWLGDPNIVNYSLVSVSLWRFSGLHVILFISGIISIPPEYYEAADIDGANSIQKLKSITIPGIKRVVQMVLFLNVRGALQVFDIPFLITNGGPGFASSTFTTYTIDTAFKFDQYGMASAMAVVLMLLICIVSLTQDRLTKLRG</sequence>
<feature type="domain" description="ABC transmembrane type-1" evidence="8">
    <location>
        <begin position="72"/>
        <end position="285"/>
    </location>
</feature>
<feature type="transmembrane region" description="Helical" evidence="7">
    <location>
        <begin position="135"/>
        <end position="154"/>
    </location>
</feature>
<evidence type="ECO:0000256" key="4">
    <source>
        <dbReference type="ARBA" id="ARBA00022692"/>
    </source>
</evidence>
<keyword evidence="9" id="KW-0762">Sugar transport</keyword>
<reference evidence="9 10" key="1">
    <citation type="submission" date="2016-10" db="EMBL/GenBank/DDBJ databases">
        <authorList>
            <person name="de Groot N.N."/>
        </authorList>
    </citation>
    <scope>NUCLEOTIDE SEQUENCE [LARGE SCALE GENOMIC DNA]</scope>
    <source>
        <strain evidence="9 10">CGMCC 1.5070</strain>
    </source>
</reference>
<gene>
    <name evidence="9" type="ORF">SAMN05216180_2567</name>
</gene>
<dbReference type="Proteomes" id="UP000199158">
    <property type="component" value="Unassembled WGS sequence"/>
</dbReference>
<dbReference type="PROSITE" id="PS50928">
    <property type="entry name" value="ABC_TM1"/>
    <property type="match status" value="1"/>
</dbReference>
<keyword evidence="5 7" id="KW-1133">Transmembrane helix</keyword>
<protein>
    <submittedName>
        <fullName evidence="9">Multiple sugar transport system permease protein</fullName>
    </submittedName>
</protein>
<dbReference type="AlphaFoldDB" id="A0A1H8DEA4"/>
<dbReference type="Gene3D" id="1.10.3720.10">
    <property type="entry name" value="MetI-like"/>
    <property type="match status" value="1"/>
</dbReference>
<dbReference type="EMBL" id="FOCG01000003">
    <property type="protein sequence ID" value="SEN05603.1"/>
    <property type="molecule type" value="Genomic_DNA"/>
</dbReference>
<dbReference type="InterPro" id="IPR035906">
    <property type="entry name" value="MetI-like_sf"/>
</dbReference>
<feature type="transmembrane region" description="Helical" evidence="7">
    <location>
        <begin position="76"/>
        <end position="97"/>
    </location>
</feature>
<organism evidence="9 10">
    <name type="scientific">Hydrogenoanaerobacterium saccharovorans</name>
    <dbReference type="NCBI Taxonomy" id="474960"/>
    <lineage>
        <taxon>Bacteria</taxon>
        <taxon>Bacillati</taxon>
        <taxon>Bacillota</taxon>
        <taxon>Clostridia</taxon>
        <taxon>Eubacteriales</taxon>
        <taxon>Oscillospiraceae</taxon>
        <taxon>Hydrogenoanaerobacterium</taxon>
    </lineage>
</organism>
<name>A0A1H8DEA4_9FIRM</name>
<accession>A0A1H8DEA4</accession>
<dbReference type="CDD" id="cd06261">
    <property type="entry name" value="TM_PBP2"/>
    <property type="match status" value="1"/>
</dbReference>
<proteinExistence type="inferred from homology"/>
<dbReference type="OrthoDB" id="367897at2"/>
<evidence type="ECO:0000313" key="9">
    <source>
        <dbReference type="EMBL" id="SEN05603.1"/>
    </source>
</evidence>
<dbReference type="InterPro" id="IPR051393">
    <property type="entry name" value="ABC_transporter_permease"/>
</dbReference>
<feature type="transmembrane region" description="Helical" evidence="7">
    <location>
        <begin position="166"/>
        <end position="186"/>
    </location>
</feature>
<evidence type="ECO:0000313" key="10">
    <source>
        <dbReference type="Proteomes" id="UP000199158"/>
    </source>
</evidence>
<comment type="similarity">
    <text evidence="7">Belongs to the binding-protein-dependent transport system permease family.</text>
</comment>
<keyword evidence="3" id="KW-1003">Cell membrane</keyword>
<evidence type="ECO:0000256" key="7">
    <source>
        <dbReference type="RuleBase" id="RU363032"/>
    </source>
</evidence>
<evidence type="ECO:0000256" key="5">
    <source>
        <dbReference type="ARBA" id="ARBA00022989"/>
    </source>
</evidence>
<dbReference type="STRING" id="474960.SAMN05216180_2567"/>
<dbReference type="GO" id="GO:0055085">
    <property type="term" value="P:transmembrane transport"/>
    <property type="evidence" value="ECO:0007669"/>
    <property type="project" value="InterPro"/>
</dbReference>
<keyword evidence="6 7" id="KW-0472">Membrane</keyword>
<keyword evidence="4 7" id="KW-0812">Transmembrane</keyword>
<keyword evidence="10" id="KW-1185">Reference proteome</keyword>
<feature type="transmembrane region" description="Helical" evidence="7">
    <location>
        <begin position="264"/>
        <end position="283"/>
    </location>
</feature>
<dbReference type="Pfam" id="PF00528">
    <property type="entry name" value="BPD_transp_1"/>
    <property type="match status" value="1"/>
</dbReference>
<dbReference type="PANTHER" id="PTHR30193">
    <property type="entry name" value="ABC TRANSPORTER PERMEASE PROTEIN"/>
    <property type="match status" value="1"/>
</dbReference>
<dbReference type="SUPFAM" id="SSF161098">
    <property type="entry name" value="MetI-like"/>
    <property type="match status" value="1"/>
</dbReference>
<comment type="subcellular location">
    <subcellularLocation>
        <location evidence="1 7">Cell membrane</location>
        <topology evidence="1 7">Multi-pass membrane protein</topology>
    </subcellularLocation>
</comment>
<dbReference type="PANTHER" id="PTHR30193:SF37">
    <property type="entry name" value="INNER MEMBRANE ABC TRANSPORTER PERMEASE PROTEIN YCJO"/>
    <property type="match status" value="1"/>
</dbReference>
<keyword evidence="2 7" id="KW-0813">Transport</keyword>
<evidence type="ECO:0000256" key="3">
    <source>
        <dbReference type="ARBA" id="ARBA00022475"/>
    </source>
</evidence>